<dbReference type="InterPro" id="IPR050331">
    <property type="entry name" value="Zinc_finger"/>
</dbReference>
<dbReference type="Proteomes" id="UP000025227">
    <property type="component" value="Unplaced"/>
</dbReference>
<evidence type="ECO:0000256" key="7">
    <source>
        <dbReference type="PROSITE-ProRule" id="PRU00042"/>
    </source>
</evidence>
<reference evidence="12" key="1">
    <citation type="submission" date="2020-12" db="UniProtKB">
        <authorList>
            <consortium name="WormBaseParasite"/>
        </authorList>
    </citation>
    <scope>IDENTIFICATION</scope>
    <source>
        <strain evidence="12">MHco3</strain>
    </source>
</reference>
<evidence type="ECO:0000256" key="4">
    <source>
        <dbReference type="ARBA" id="ARBA00022771"/>
    </source>
</evidence>
<name>A0A7I5ECE6_HAECO</name>
<evidence type="ECO:0000256" key="9">
    <source>
        <dbReference type="SAM" id="Phobius"/>
    </source>
</evidence>
<sequence>MLLMENSNYNTAWVDLHAVLEFLGVKLNVQRLHDGLFRVTLQLRCGTVRHFTLDLASLIVRRSMLDFLASVLSPTFFQALSSRLNHRSITVVQENRVDFETPRIVPLSDTSSEAGDTEGLSVEDVRPKRVIPLPYIEQNELPHTSRRRRKTVASLLGDPEYFVCKHCFKSFNRRSNMVRHINRIHCERVVFVCPQCAAVYKHAFHFADHLRGHEDEPQFVCDSCEKRKAKQPATDNPDNVTCSVVHPLVISQTTLVDFTFLMIFQYLYRMILFGLVFSTDASGNGISLWSVLLVISYCTKHVSTRCTVMEKGTNLSLSSLVQFYGEGPNNDSLKHIFLLTTNALNKLTLSMSNYTLPVDGGLLPDSSSCPADCLTSLTAYMNEKEKTVVMLRPTDVVNFPGFSIMGIDAIYCTTNEGFCGANVPVYLYHSATDKDYYIGLASENRSNYAVQNSGKPHCFMWSNVNYTTTTSPNNQTTIATSENVTSLPAIGKRSRIRRSSRFWPIALAAVVLLGAVVLTVLALSSLRIIRGNKDRVAPQKISTSPPPPYNPYSHDPGATSLPPAPFQAMSAPRLFTVGGPMPFSNTMYYAY</sequence>
<dbReference type="WBParaSite" id="HCON_00143040-00001">
    <property type="protein sequence ID" value="HCON_00143040-00001"/>
    <property type="gene ID" value="HCON_00143040"/>
</dbReference>
<dbReference type="GO" id="GO:0008270">
    <property type="term" value="F:zinc ion binding"/>
    <property type="evidence" value="ECO:0007669"/>
    <property type="project" value="UniProtKB-KW"/>
</dbReference>
<feature type="region of interest" description="Disordered" evidence="8">
    <location>
        <begin position="537"/>
        <end position="563"/>
    </location>
</feature>
<keyword evidence="11" id="KW-1185">Reference proteome</keyword>
<dbReference type="SUPFAM" id="SSF57667">
    <property type="entry name" value="beta-beta-alpha zinc fingers"/>
    <property type="match status" value="1"/>
</dbReference>
<feature type="domain" description="C2H2-type" evidence="10">
    <location>
        <begin position="162"/>
        <end position="185"/>
    </location>
</feature>
<dbReference type="Gene3D" id="3.30.160.60">
    <property type="entry name" value="Classic Zinc Finger"/>
    <property type="match status" value="1"/>
</dbReference>
<keyword evidence="9" id="KW-0812">Transmembrane</keyword>
<evidence type="ECO:0000313" key="12">
    <source>
        <dbReference type="WBParaSite" id="HCON_00143040-00001"/>
    </source>
</evidence>
<keyword evidence="3" id="KW-0677">Repeat</keyword>
<evidence type="ECO:0000256" key="1">
    <source>
        <dbReference type="ARBA" id="ARBA00004123"/>
    </source>
</evidence>
<feature type="domain" description="C2H2-type" evidence="10">
    <location>
        <begin position="191"/>
        <end position="218"/>
    </location>
</feature>
<dbReference type="AlphaFoldDB" id="A0A7I5ECE6"/>
<dbReference type="InterPro" id="IPR013087">
    <property type="entry name" value="Znf_C2H2_type"/>
</dbReference>
<evidence type="ECO:0000259" key="10">
    <source>
        <dbReference type="PROSITE" id="PS50157"/>
    </source>
</evidence>
<keyword evidence="6" id="KW-0539">Nucleus</keyword>
<evidence type="ECO:0000313" key="11">
    <source>
        <dbReference type="Proteomes" id="UP000025227"/>
    </source>
</evidence>
<dbReference type="OMA" id="IHCERVV"/>
<dbReference type="GO" id="GO:0010468">
    <property type="term" value="P:regulation of gene expression"/>
    <property type="evidence" value="ECO:0007669"/>
    <property type="project" value="TreeGrafter"/>
</dbReference>
<proteinExistence type="predicted"/>
<organism evidence="11 12">
    <name type="scientific">Haemonchus contortus</name>
    <name type="common">Barber pole worm</name>
    <dbReference type="NCBI Taxonomy" id="6289"/>
    <lineage>
        <taxon>Eukaryota</taxon>
        <taxon>Metazoa</taxon>
        <taxon>Ecdysozoa</taxon>
        <taxon>Nematoda</taxon>
        <taxon>Chromadorea</taxon>
        <taxon>Rhabditida</taxon>
        <taxon>Rhabditina</taxon>
        <taxon>Rhabditomorpha</taxon>
        <taxon>Strongyloidea</taxon>
        <taxon>Trichostrongylidae</taxon>
        <taxon>Haemonchus</taxon>
    </lineage>
</organism>
<feature type="transmembrane region" description="Helical" evidence="9">
    <location>
        <begin position="502"/>
        <end position="523"/>
    </location>
</feature>
<evidence type="ECO:0000256" key="2">
    <source>
        <dbReference type="ARBA" id="ARBA00022723"/>
    </source>
</evidence>
<keyword evidence="9" id="KW-1133">Transmembrane helix</keyword>
<evidence type="ECO:0000256" key="8">
    <source>
        <dbReference type="SAM" id="MobiDB-lite"/>
    </source>
</evidence>
<dbReference type="OrthoDB" id="5876823at2759"/>
<dbReference type="PROSITE" id="PS00028">
    <property type="entry name" value="ZINC_FINGER_C2H2_1"/>
    <property type="match status" value="2"/>
</dbReference>
<evidence type="ECO:0000256" key="6">
    <source>
        <dbReference type="ARBA" id="ARBA00023242"/>
    </source>
</evidence>
<dbReference type="PROSITE" id="PS50157">
    <property type="entry name" value="ZINC_FINGER_C2H2_2"/>
    <property type="match status" value="2"/>
</dbReference>
<evidence type="ECO:0000256" key="3">
    <source>
        <dbReference type="ARBA" id="ARBA00022737"/>
    </source>
</evidence>
<dbReference type="PANTHER" id="PTHR16515:SF66">
    <property type="entry name" value="C2H2-TYPE DOMAIN-CONTAINING PROTEIN"/>
    <property type="match status" value="1"/>
</dbReference>
<comment type="subcellular location">
    <subcellularLocation>
        <location evidence="1">Nucleus</location>
    </subcellularLocation>
</comment>
<dbReference type="PANTHER" id="PTHR16515">
    <property type="entry name" value="PR DOMAIN ZINC FINGER PROTEIN"/>
    <property type="match status" value="1"/>
</dbReference>
<protein>
    <submittedName>
        <fullName evidence="12">Zinc finger protein</fullName>
    </submittedName>
</protein>
<keyword evidence="5" id="KW-0862">Zinc</keyword>
<keyword evidence="2" id="KW-0479">Metal-binding</keyword>
<accession>A0A7I5ECE6</accession>
<dbReference type="GO" id="GO:0005634">
    <property type="term" value="C:nucleus"/>
    <property type="evidence" value="ECO:0007669"/>
    <property type="project" value="UniProtKB-SubCell"/>
</dbReference>
<keyword evidence="4 7" id="KW-0863">Zinc-finger</keyword>
<keyword evidence="9" id="KW-0472">Membrane</keyword>
<dbReference type="InterPro" id="IPR036236">
    <property type="entry name" value="Znf_C2H2_sf"/>
</dbReference>
<evidence type="ECO:0000256" key="5">
    <source>
        <dbReference type="ARBA" id="ARBA00022833"/>
    </source>
</evidence>
<dbReference type="SMART" id="SM00355">
    <property type="entry name" value="ZnF_C2H2"/>
    <property type="match status" value="2"/>
</dbReference>